<keyword evidence="5 8" id="KW-0472">Membrane</keyword>
<comment type="similarity">
    <text evidence="6">Belongs to the fluoride channel Fluc/FEX (TC 1.A.43) family.</text>
</comment>
<comment type="subcellular location">
    <subcellularLocation>
        <location evidence="1">Cell membrane</location>
        <topology evidence="1">Multi-pass membrane protein</topology>
    </subcellularLocation>
</comment>
<evidence type="ECO:0000256" key="7">
    <source>
        <dbReference type="ARBA" id="ARBA00035585"/>
    </source>
</evidence>
<evidence type="ECO:0000256" key="5">
    <source>
        <dbReference type="ARBA" id="ARBA00023136"/>
    </source>
</evidence>
<keyword evidence="4 8" id="KW-1133">Transmembrane helix</keyword>
<evidence type="ECO:0000256" key="2">
    <source>
        <dbReference type="ARBA" id="ARBA00022475"/>
    </source>
</evidence>
<evidence type="ECO:0000256" key="8">
    <source>
        <dbReference type="SAM" id="Phobius"/>
    </source>
</evidence>
<feature type="transmembrane region" description="Helical" evidence="8">
    <location>
        <begin position="35"/>
        <end position="54"/>
    </location>
</feature>
<organism evidence="9">
    <name type="scientific">freshwater metagenome</name>
    <dbReference type="NCBI Taxonomy" id="449393"/>
    <lineage>
        <taxon>unclassified sequences</taxon>
        <taxon>metagenomes</taxon>
        <taxon>ecological metagenomes</taxon>
    </lineage>
</organism>
<keyword evidence="2" id="KW-1003">Cell membrane</keyword>
<dbReference type="PANTHER" id="PTHR28259">
    <property type="entry name" value="FLUORIDE EXPORT PROTEIN 1-RELATED"/>
    <property type="match status" value="1"/>
</dbReference>
<protein>
    <submittedName>
        <fullName evidence="9">Unannotated protein</fullName>
    </submittedName>
</protein>
<name>A0A6J6ER03_9ZZZZ</name>
<accession>A0A6J6ER03</accession>
<dbReference type="EMBL" id="CAEZTM010000055">
    <property type="protein sequence ID" value="CAB4576963.1"/>
    <property type="molecule type" value="Genomic_DNA"/>
</dbReference>
<feature type="transmembrane region" description="Helical" evidence="8">
    <location>
        <begin position="60"/>
        <end position="82"/>
    </location>
</feature>
<dbReference type="PANTHER" id="PTHR28259:SF1">
    <property type="entry name" value="FLUORIDE EXPORT PROTEIN 1-RELATED"/>
    <property type="match status" value="1"/>
</dbReference>
<dbReference type="AlphaFoldDB" id="A0A6J6ER03"/>
<dbReference type="GO" id="GO:1903425">
    <property type="term" value="F:fluoride transmembrane transporter activity"/>
    <property type="evidence" value="ECO:0007669"/>
    <property type="project" value="TreeGrafter"/>
</dbReference>
<dbReference type="InterPro" id="IPR003691">
    <property type="entry name" value="FluC"/>
</dbReference>
<evidence type="ECO:0000313" key="10">
    <source>
        <dbReference type="EMBL" id="CAB4650975.1"/>
    </source>
</evidence>
<reference evidence="9" key="1">
    <citation type="submission" date="2020-05" db="EMBL/GenBank/DDBJ databases">
        <authorList>
            <person name="Chiriac C."/>
            <person name="Salcher M."/>
            <person name="Ghai R."/>
            <person name="Kavagutti S V."/>
        </authorList>
    </citation>
    <scope>NUCLEOTIDE SEQUENCE</scope>
</reference>
<sequence>MSPELLLLSVALGSLGALVRFGIQCWAAGAGSARLGILAVNVLGSGLAGVAFALPESFTTAAILAGFCGGLTTLSTMVVHLLPLPGAPPVRSRLGLGLAHVLGSVGAGLATYSAVAWWLVN</sequence>
<dbReference type="EMBL" id="CAEZVY010000147">
    <property type="protein sequence ID" value="CAB4650975.1"/>
    <property type="molecule type" value="Genomic_DNA"/>
</dbReference>
<feature type="transmembrane region" description="Helical" evidence="8">
    <location>
        <begin position="94"/>
        <end position="120"/>
    </location>
</feature>
<evidence type="ECO:0000313" key="9">
    <source>
        <dbReference type="EMBL" id="CAB4576963.1"/>
    </source>
</evidence>
<evidence type="ECO:0000256" key="1">
    <source>
        <dbReference type="ARBA" id="ARBA00004651"/>
    </source>
</evidence>
<proteinExistence type="inferred from homology"/>
<feature type="transmembrane region" description="Helical" evidence="8">
    <location>
        <begin position="6"/>
        <end position="23"/>
    </location>
</feature>
<evidence type="ECO:0000256" key="4">
    <source>
        <dbReference type="ARBA" id="ARBA00022989"/>
    </source>
</evidence>
<evidence type="ECO:0000256" key="3">
    <source>
        <dbReference type="ARBA" id="ARBA00022692"/>
    </source>
</evidence>
<dbReference type="GO" id="GO:0005886">
    <property type="term" value="C:plasma membrane"/>
    <property type="evidence" value="ECO:0007669"/>
    <property type="project" value="UniProtKB-SubCell"/>
</dbReference>
<evidence type="ECO:0000256" key="6">
    <source>
        <dbReference type="ARBA" id="ARBA00035120"/>
    </source>
</evidence>
<comment type="catalytic activity">
    <reaction evidence="7">
        <text>fluoride(in) = fluoride(out)</text>
        <dbReference type="Rhea" id="RHEA:76159"/>
        <dbReference type="ChEBI" id="CHEBI:17051"/>
    </reaction>
    <physiologicalReaction direction="left-to-right" evidence="7">
        <dbReference type="Rhea" id="RHEA:76160"/>
    </physiologicalReaction>
</comment>
<gene>
    <name evidence="9" type="ORF">UFOPK1684_01109</name>
    <name evidence="10" type="ORF">UFOPK2158_01194</name>
</gene>
<dbReference type="Pfam" id="PF02537">
    <property type="entry name" value="CRCB"/>
    <property type="match status" value="1"/>
</dbReference>
<keyword evidence="3 8" id="KW-0812">Transmembrane</keyword>